<dbReference type="InterPro" id="IPR003741">
    <property type="entry name" value="LUD_dom"/>
</dbReference>
<dbReference type="Gene3D" id="3.40.50.10420">
    <property type="entry name" value="NagB/RpiA/CoA transferase-like"/>
    <property type="match status" value="1"/>
</dbReference>
<protein>
    <recommendedName>
        <fullName evidence="1">LUD domain-containing protein</fullName>
    </recommendedName>
</protein>
<evidence type="ECO:0000313" key="2">
    <source>
        <dbReference type="EMBL" id="QEE29023.1"/>
    </source>
</evidence>
<accession>A0A5B9E9W6</accession>
<dbReference type="KEGG" id="talb:FTW19_14055"/>
<keyword evidence="3" id="KW-1185">Reference proteome</keyword>
<evidence type="ECO:0000259" key="1">
    <source>
        <dbReference type="Pfam" id="PF02589"/>
    </source>
</evidence>
<dbReference type="AlphaFoldDB" id="A0A5B9E9W6"/>
<dbReference type="Proteomes" id="UP000321820">
    <property type="component" value="Chromosome"/>
</dbReference>
<dbReference type="SUPFAM" id="SSF100950">
    <property type="entry name" value="NagB/RpiA/CoA transferase-like"/>
    <property type="match status" value="1"/>
</dbReference>
<reference evidence="2 3" key="1">
    <citation type="submission" date="2019-08" db="EMBL/GenBank/DDBJ databases">
        <title>Complete genome sequence of Terriglobus albidus strain ORNL.</title>
        <authorList>
            <person name="Podar M."/>
        </authorList>
    </citation>
    <scope>NUCLEOTIDE SEQUENCE [LARGE SCALE GENOMIC DNA]</scope>
    <source>
        <strain evidence="2 3">ORNL</strain>
    </source>
</reference>
<evidence type="ECO:0000313" key="3">
    <source>
        <dbReference type="Proteomes" id="UP000321820"/>
    </source>
</evidence>
<proteinExistence type="predicted"/>
<sequence>MADARSAILEKIRAVKPAGFGDKATAWQQIPRSFLTGSALGREEILHLLEDRLLDYEATVERCTPGEIASVVKALLEKRGKSRMAIPDGMEPAWLPAEGVDFVVDRELPYSELDLVDGVMTGCTVAVADTGSIVVRNTAGQGRRAITLVPDYHLCVVFASSVVKTVPEAMRLLQTWNTAPITFFSGPSATADIEMTRIKGVHGPRFLDVVLVLD</sequence>
<dbReference type="PANTHER" id="PTHR43682">
    <property type="entry name" value="LACTATE UTILIZATION PROTEIN C"/>
    <property type="match status" value="1"/>
</dbReference>
<dbReference type="OrthoDB" id="9794157at2"/>
<dbReference type="Pfam" id="PF02589">
    <property type="entry name" value="LUD_dom"/>
    <property type="match status" value="1"/>
</dbReference>
<dbReference type="InterPro" id="IPR024185">
    <property type="entry name" value="FTHF_cligase-like_sf"/>
</dbReference>
<dbReference type="InterPro" id="IPR037171">
    <property type="entry name" value="NagB/RpiA_transferase-like"/>
</dbReference>
<dbReference type="PANTHER" id="PTHR43682:SF1">
    <property type="entry name" value="LACTATE UTILIZATION PROTEIN C"/>
    <property type="match status" value="1"/>
</dbReference>
<feature type="domain" description="LUD" evidence="1">
    <location>
        <begin position="105"/>
        <end position="212"/>
    </location>
</feature>
<organism evidence="2 3">
    <name type="scientific">Terriglobus albidus</name>
    <dbReference type="NCBI Taxonomy" id="1592106"/>
    <lineage>
        <taxon>Bacteria</taxon>
        <taxon>Pseudomonadati</taxon>
        <taxon>Acidobacteriota</taxon>
        <taxon>Terriglobia</taxon>
        <taxon>Terriglobales</taxon>
        <taxon>Acidobacteriaceae</taxon>
        <taxon>Terriglobus</taxon>
    </lineage>
</organism>
<dbReference type="EMBL" id="CP042806">
    <property type="protein sequence ID" value="QEE29023.1"/>
    <property type="molecule type" value="Genomic_DNA"/>
</dbReference>
<dbReference type="RefSeq" id="WP_147648221.1">
    <property type="nucleotide sequence ID" value="NZ_CP042806.1"/>
</dbReference>
<name>A0A5B9E9W6_9BACT</name>
<gene>
    <name evidence="2" type="ORF">FTW19_14055</name>
</gene>